<evidence type="ECO:0000256" key="1">
    <source>
        <dbReference type="SAM" id="SignalP"/>
    </source>
</evidence>
<dbReference type="EMBL" id="JANRMI010000007">
    <property type="protein sequence ID" value="MDG0818233.1"/>
    <property type="molecule type" value="Genomic_DNA"/>
</dbReference>
<keyword evidence="1" id="KW-0732">Signal</keyword>
<reference evidence="2" key="1">
    <citation type="submission" date="2022-08" db="EMBL/GenBank/DDBJ databases">
        <title>Novel Bdellovibrio Species Isolated from Svalbard: Designation Bdellovibrio svalbardensis.</title>
        <authorList>
            <person name="Mitchell R.J."/>
            <person name="Choi S.Y."/>
        </authorList>
    </citation>
    <scope>NUCLEOTIDE SEQUENCE</scope>
    <source>
        <strain evidence="2">PAP01</strain>
    </source>
</reference>
<sequence>MLFWLLLLITSSHPANAKERIIWYKPSWPPYFEATGPRTGQGFIDQLLNYLQDEIQSEHPEVQFESTYYALGTLEQMRLQKPNTCNVSHLRTPDREKIAYFTALYIQPPPQLVFREADWKTKLFEAKVISLSRLLDEKNLHGGFSTARSYGTALDAIIASRKKNSTVEIIPGSPESSSLLNMLSAQKFDFTLEYEEVVNYLESNKMVLGRFALAEAEEQRSAVVVHIACSKTEWGRKTILLLDSTLQRLANTVKFKRLMENWHSPALRNTFRKDFDEFYKTRAGAWTNATTP</sequence>
<dbReference type="RefSeq" id="WP_277579709.1">
    <property type="nucleotide sequence ID" value="NZ_JANRMI010000007.1"/>
</dbReference>
<organism evidence="2 3">
    <name type="scientific">Bdellovibrio svalbardensis</name>
    <dbReference type="NCBI Taxonomy" id="2972972"/>
    <lineage>
        <taxon>Bacteria</taxon>
        <taxon>Pseudomonadati</taxon>
        <taxon>Bdellovibrionota</taxon>
        <taxon>Bdellovibrionia</taxon>
        <taxon>Bdellovibrionales</taxon>
        <taxon>Pseudobdellovibrionaceae</taxon>
        <taxon>Bdellovibrio</taxon>
    </lineage>
</organism>
<dbReference type="NCBIfam" id="TIGR02285">
    <property type="entry name" value="TIGR02285 family protein"/>
    <property type="match status" value="1"/>
</dbReference>
<accession>A0ABT6DN66</accession>
<feature type="signal peptide" evidence="1">
    <location>
        <begin position="1"/>
        <end position="17"/>
    </location>
</feature>
<dbReference type="Proteomes" id="UP001152321">
    <property type="component" value="Unassembled WGS sequence"/>
</dbReference>
<keyword evidence="3" id="KW-1185">Reference proteome</keyword>
<evidence type="ECO:0000313" key="3">
    <source>
        <dbReference type="Proteomes" id="UP001152321"/>
    </source>
</evidence>
<proteinExistence type="predicted"/>
<protein>
    <submittedName>
        <fullName evidence="2">TIGR02285 family protein</fullName>
    </submittedName>
</protein>
<dbReference type="SUPFAM" id="SSF53850">
    <property type="entry name" value="Periplasmic binding protein-like II"/>
    <property type="match status" value="1"/>
</dbReference>
<dbReference type="InterPro" id="IPR011972">
    <property type="entry name" value="CHP02285"/>
</dbReference>
<gene>
    <name evidence="2" type="ORF">NWE73_17760</name>
</gene>
<name>A0ABT6DN66_9BACT</name>
<evidence type="ECO:0000313" key="2">
    <source>
        <dbReference type="EMBL" id="MDG0818233.1"/>
    </source>
</evidence>
<comment type="caution">
    <text evidence="2">The sequence shown here is derived from an EMBL/GenBank/DDBJ whole genome shotgun (WGS) entry which is preliminary data.</text>
</comment>
<feature type="chain" id="PRO_5045682991" evidence="1">
    <location>
        <begin position="18"/>
        <end position="292"/>
    </location>
</feature>